<feature type="repeat" description="TPR" evidence="6">
    <location>
        <begin position="120"/>
        <end position="153"/>
    </location>
</feature>
<dbReference type="SMART" id="SM00028">
    <property type="entry name" value="TPR"/>
    <property type="match status" value="9"/>
</dbReference>
<evidence type="ECO:0000256" key="4">
    <source>
        <dbReference type="ARBA" id="ARBA00022803"/>
    </source>
</evidence>
<protein>
    <submittedName>
        <fullName evidence="11">Phosphoserine phosphatase RsbP</fullName>
        <ecNumber evidence="11">3.1.3.3</ecNumber>
    </submittedName>
</protein>
<keyword evidence="9" id="KW-0732">Signal</keyword>
<feature type="domain" description="PPM-type phosphatase" evidence="10">
    <location>
        <begin position="607"/>
        <end position="831"/>
    </location>
</feature>
<dbReference type="RefSeq" id="WP_057952330.1">
    <property type="nucleotide sequence ID" value="NZ_CP013118.1"/>
</dbReference>
<feature type="chain" id="PRO_5006599496" evidence="9">
    <location>
        <begin position="19"/>
        <end position="832"/>
    </location>
</feature>
<keyword evidence="2" id="KW-0963">Cytoplasm</keyword>
<evidence type="ECO:0000256" key="5">
    <source>
        <dbReference type="ARBA" id="ARBA00038253"/>
    </source>
</evidence>
<organism evidence="11 12">
    <name type="scientific">Salinivirga cyanobacteriivorans</name>
    <dbReference type="NCBI Taxonomy" id="1307839"/>
    <lineage>
        <taxon>Bacteria</taxon>
        <taxon>Pseudomonadati</taxon>
        <taxon>Bacteroidota</taxon>
        <taxon>Bacteroidia</taxon>
        <taxon>Bacteroidales</taxon>
        <taxon>Salinivirgaceae</taxon>
        <taxon>Salinivirga</taxon>
    </lineage>
</organism>
<evidence type="ECO:0000256" key="2">
    <source>
        <dbReference type="ARBA" id="ARBA00022490"/>
    </source>
</evidence>
<evidence type="ECO:0000256" key="8">
    <source>
        <dbReference type="SAM" id="Phobius"/>
    </source>
</evidence>
<reference evidence="11 12" key="1">
    <citation type="submission" date="2015-11" db="EMBL/GenBank/DDBJ databases">
        <title>Description and complete genome sequence of a novel strain predominating in hypersaline microbial mats and representing a new family of the Bacteriodetes phylum.</title>
        <authorList>
            <person name="Spring S."/>
            <person name="Bunk B."/>
            <person name="Sproer C."/>
            <person name="Klenk H.-P."/>
        </authorList>
    </citation>
    <scope>NUCLEOTIDE SEQUENCE [LARGE SCALE GENOMIC DNA]</scope>
    <source>
        <strain evidence="11 12">L21-Spi-D4</strain>
    </source>
</reference>
<evidence type="ECO:0000313" key="12">
    <source>
        <dbReference type="Proteomes" id="UP000064893"/>
    </source>
</evidence>
<dbReference type="InterPro" id="IPR001932">
    <property type="entry name" value="PPM-type_phosphatase-like_dom"/>
</dbReference>
<dbReference type="SUPFAM" id="SSF48452">
    <property type="entry name" value="TPR-like"/>
    <property type="match status" value="3"/>
</dbReference>
<evidence type="ECO:0000313" key="11">
    <source>
        <dbReference type="EMBL" id="ALO14815.1"/>
    </source>
</evidence>
<accession>A0A0S2HXN9</accession>
<dbReference type="KEGG" id="blq:L21SP5_01156"/>
<dbReference type="SMART" id="SM00331">
    <property type="entry name" value="PP2C_SIG"/>
    <property type="match status" value="1"/>
</dbReference>
<keyword evidence="4 6" id="KW-0802">TPR repeat</keyword>
<dbReference type="EMBL" id="CP013118">
    <property type="protein sequence ID" value="ALO14815.1"/>
    <property type="molecule type" value="Genomic_DNA"/>
</dbReference>
<feature type="repeat" description="TPR" evidence="6">
    <location>
        <begin position="318"/>
        <end position="351"/>
    </location>
</feature>
<sequence precursor="true">MKFVYALFFITLAGGLCAQTETIDSLKNTVENYQADDTVKVNLMQDLAEEFLAEDMEKAIEWTSKSIKLSEKLSYSLGFFNGWLLKGSISAQQSANDSAILYFNKAVGIAKNINNNSALYNAYNQIGLFFRQNEQFDSTLHYYEKALNLIDEKNSDDRFYLLQQIAVVHYNLGNFETTIEFVQKGIKLSKQIGETDHRMGFINLMAASLKRKGDIDSALYYFRQIVELTDDEENFDKLSAYNNIANIYGDRGNYPKALDYYLLTLKTAEKLEHERAMSVTYNNIAIVYYTLKDYPQTIKYLQKSLSISQKVNDKPNIVNTMNNIGELYLKQDSLVKALKYYNEASKIIKRIKAPYYLTHNLLGKAAIFDKQNINDSAKHYYNEALELTEKLNAREERADSHIGLAEFYLKRGKYELSSKHAEKAFQIARELGKVETIREAAGILHRANAKLVKIQEAYKYLKVYTEMNDSLLNADNTKEITQLEMQYQHEKELQEIEAQEAIREAQRQKEIARQKGIRNAFIVAFVLVVFIVVLVVRYSRQKQKANSLLAYQKAEIEEKNEELQQLMGEISRQKDQIESSHNQITDSIRYAEKIQNALFPIHADLKQYFKDFFIYYQPLKIVSGDFYWVEKVHNHLLIAVADCTGHGVPGAMMSMLGISYLNDITRQPEVKMPEQVLEKMRNRVKRSLHQTGDVREARDGMDLAFIDIDVQRNSLNFAGANNPMIIIRNGEVIEFEPDKQPISVYQKEQPFHSQSFQLKKDDSIYLFTDGYRDQFKGAEGKKYGKKRFLELLISIHTKPFSYQKTALEKEMQQWMGEKANQIDDILVTGFKW</sequence>
<dbReference type="PANTHER" id="PTHR46630:SF1">
    <property type="entry name" value="TETRATRICOPEPTIDE REPEAT PROTEIN 29"/>
    <property type="match status" value="1"/>
</dbReference>
<evidence type="ECO:0000259" key="10">
    <source>
        <dbReference type="SMART" id="SM00331"/>
    </source>
</evidence>
<feature type="coiled-coil region" evidence="7">
    <location>
        <begin position="542"/>
        <end position="583"/>
    </location>
</feature>
<comment type="subcellular location">
    <subcellularLocation>
        <location evidence="1">Cytoplasm</location>
    </subcellularLocation>
</comment>
<evidence type="ECO:0000256" key="7">
    <source>
        <dbReference type="SAM" id="Coils"/>
    </source>
</evidence>
<dbReference type="PROSITE" id="PS50005">
    <property type="entry name" value="TPR"/>
    <property type="match status" value="3"/>
</dbReference>
<dbReference type="PANTHER" id="PTHR46630">
    <property type="entry name" value="TETRATRICOPEPTIDE REPEAT PROTEIN 29"/>
    <property type="match status" value="1"/>
</dbReference>
<comment type="similarity">
    <text evidence="5">Belongs to the Rap family.</text>
</comment>
<dbReference type="Proteomes" id="UP000064893">
    <property type="component" value="Chromosome"/>
</dbReference>
<dbReference type="GO" id="GO:0005737">
    <property type="term" value="C:cytoplasm"/>
    <property type="evidence" value="ECO:0007669"/>
    <property type="project" value="UniProtKB-SubCell"/>
</dbReference>
<dbReference type="AlphaFoldDB" id="A0A0S2HXN9"/>
<evidence type="ECO:0000256" key="9">
    <source>
        <dbReference type="SAM" id="SignalP"/>
    </source>
</evidence>
<gene>
    <name evidence="11" type="primary">rsbP</name>
    <name evidence="11" type="ORF">L21SP5_01156</name>
</gene>
<keyword evidence="8" id="KW-1133">Transmembrane helix</keyword>
<dbReference type="Pfam" id="PF13424">
    <property type="entry name" value="TPR_12"/>
    <property type="match status" value="2"/>
</dbReference>
<evidence type="ECO:0000256" key="6">
    <source>
        <dbReference type="PROSITE-ProRule" id="PRU00339"/>
    </source>
</evidence>
<feature type="repeat" description="TPR" evidence="6">
    <location>
        <begin position="278"/>
        <end position="311"/>
    </location>
</feature>
<keyword evidence="3" id="KW-0677">Repeat</keyword>
<keyword evidence="12" id="KW-1185">Reference proteome</keyword>
<keyword evidence="11" id="KW-0378">Hydrolase</keyword>
<evidence type="ECO:0000256" key="1">
    <source>
        <dbReference type="ARBA" id="ARBA00004496"/>
    </source>
</evidence>
<dbReference type="InterPro" id="IPR036457">
    <property type="entry name" value="PPM-type-like_dom_sf"/>
</dbReference>
<dbReference type="Gene3D" id="3.60.40.10">
    <property type="entry name" value="PPM-type phosphatase domain"/>
    <property type="match status" value="1"/>
</dbReference>
<name>A0A0S2HXN9_9BACT</name>
<dbReference type="Gene3D" id="1.25.40.10">
    <property type="entry name" value="Tetratricopeptide repeat domain"/>
    <property type="match status" value="3"/>
</dbReference>
<feature type="transmembrane region" description="Helical" evidence="8">
    <location>
        <begin position="516"/>
        <end position="536"/>
    </location>
</feature>
<dbReference type="STRING" id="1307839.L21SP5_01156"/>
<keyword evidence="7" id="KW-0175">Coiled coil</keyword>
<dbReference type="GO" id="GO:0016787">
    <property type="term" value="F:hydrolase activity"/>
    <property type="evidence" value="ECO:0007669"/>
    <property type="project" value="UniProtKB-KW"/>
</dbReference>
<dbReference type="Pfam" id="PF07228">
    <property type="entry name" value="SpoIIE"/>
    <property type="match status" value="1"/>
</dbReference>
<dbReference type="InterPro" id="IPR019734">
    <property type="entry name" value="TPR_rpt"/>
</dbReference>
<evidence type="ECO:0000256" key="3">
    <source>
        <dbReference type="ARBA" id="ARBA00022737"/>
    </source>
</evidence>
<keyword evidence="8" id="KW-0472">Membrane</keyword>
<dbReference type="EC" id="3.1.3.3" evidence="11"/>
<dbReference type="InterPro" id="IPR011990">
    <property type="entry name" value="TPR-like_helical_dom_sf"/>
</dbReference>
<proteinExistence type="inferred from homology"/>
<dbReference type="InterPro" id="IPR051476">
    <property type="entry name" value="Bac_ResReg_Asp_Phosphatase"/>
</dbReference>
<feature type="signal peptide" evidence="9">
    <location>
        <begin position="1"/>
        <end position="18"/>
    </location>
</feature>
<keyword evidence="8" id="KW-0812">Transmembrane</keyword>